<evidence type="ECO:0000313" key="3">
    <source>
        <dbReference type="Proteomes" id="UP001171916"/>
    </source>
</evidence>
<keyword evidence="2" id="KW-0560">Oxidoreductase</keyword>
<protein>
    <submittedName>
        <fullName evidence="2">Phytanoyl-CoA dioxygenase family protein</fullName>
    </submittedName>
</protein>
<sequence length="254" mass="29198">MLSNQQISEYKESGYLILEKLLRDDLFHRVDKAIEEIEAMEGPEFFREKKSGKIRTIFAPEKFHPEIQQLIDNEEIRGIVSQLLETEFYLFQSKLNSKASLQSGVWSWHQDFKFWKEDGMLEAEALTLAIFLTDVDVANGPILAIPGSQKYGEVESYLNNPDGVHDENLKYLIRQETLAKMVTRFGPITPLTGKAGDAVIFSSNILHGSYQNMGIVDRKLLMFTFNPTRNIQEVGNPRPDYMVKREKRVLNPKP</sequence>
<dbReference type="GO" id="GO:0051213">
    <property type="term" value="F:dioxygenase activity"/>
    <property type="evidence" value="ECO:0007669"/>
    <property type="project" value="UniProtKB-KW"/>
</dbReference>
<reference evidence="2" key="1">
    <citation type="submission" date="2023-06" db="EMBL/GenBank/DDBJ databases">
        <title>Robiginitalea aurantiacus sp. nov. and Algoriphagus sediminis sp. nov., isolated from coastal sediment.</title>
        <authorList>
            <person name="Zhou Z.Y."/>
            <person name="An J."/>
            <person name="Jia Y.W."/>
            <person name="Du Z.J."/>
        </authorList>
    </citation>
    <scope>NUCLEOTIDE SEQUENCE</scope>
    <source>
        <strain evidence="2">C2-7</strain>
    </source>
</reference>
<comment type="caution">
    <text evidence="2">The sequence shown here is derived from an EMBL/GenBank/DDBJ whole genome shotgun (WGS) entry which is preliminary data.</text>
</comment>
<dbReference type="Pfam" id="PF05721">
    <property type="entry name" value="PhyH"/>
    <property type="match status" value="1"/>
</dbReference>
<comment type="cofactor">
    <cofactor evidence="1">
        <name>Fe(2+)</name>
        <dbReference type="ChEBI" id="CHEBI:29033"/>
    </cofactor>
</comment>
<proteinExistence type="predicted"/>
<keyword evidence="2" id="KW-0223">Dioxygenase</keyword>
<dbReference type="Gene3D" id="2.60.120.620">
    <property type="entry name" value="q2cbj1_9rhob like domain"/>
    <property type="match status" value="1"/>
</dbReference>
<dbReference type="PANTHER" id="PTHR20883:SF48">
    <property type="entry name" value="ECTOINE DIOXYGENASE"/>
    <property type="match status" value="1"/>
</dbReference>
<accession>A0ABT7YCZ4</accession>
<dbReference type="InterPro" id="IPR008775">
    <property type="entry name" value="Phytyl_CoA_dOase-like"/>
</dbReference>
<evidence type="ECO:0000256" key="1">
    <source>
        <dbReference type="ARBA" id="ARBA00001954"/>
    </source>
</evidence>
<dbReference type="SUPFAM" id="SSF51197">
    <property type="entry name" value="Clavaminate synthase-like"/>
    <property type="match status" value="1"/>
</dbReference>
<dbReference type="EMBL" id="JAUEPH010000004">
    <property type="protein sequence ID" value="MDN3204394.1"/>
    <property type="molecule type" value="Genomic_DNA"/>
</dbReference>
<evidence type="ECO:0000313" key="2">
    <source>
        <dbReference type="EMBL" id="MDN3204394.1"/>
    </source>
</evidence>
<dbReference type="RefSeq" id="WP_289999949.1">
    <property type="nucleotide sequence ID" value="NZ_JAUEPH010000004.1"/>
</dbReference>
<dbReference type="PANTHER" id="PTHR20883">
    <property type="entry name" value="PHYTANOYL-COA DIOXYGENASE DOMAIN CONTAINING 1"/>
    <property type="match status" value="1"/>
</dbReference>
<keyword evidence="3" id="KW-1185">Reference proteome</keyword>
<dbReference type="Proteomes" id="UP001171916">
    <property type="component" value="Unassembled WGS sequence"/>
</dbReference>
<organism evidence="2 3">
    <name type="scientific">Algoriphagus sediminis</name>
    <dbReference type="NCBI Taxonomy" id="3057113"/>
    <lineage>
        <taxon>Bacteria</taxon>
        <taxon>Pseudomonadati</taxon>
        <taxon>Bacteroidota</taxon>
        <taxon>Cytophagia</taxon>
        <taxon>Cytophagales</taxon>
        <taxon>Cyclobacteriaceae</taxon>
        <taxon>Algoriphagus</taxon>
    </lineage>
</organism>
<name>A0ABT7YCZ4_9BACT</name>
<gene>
    <name evidence="2" type="ORF">QVH07_09550</name>
</gene>